<proteinExistence type="predicted"/>
<comment type="caution">
    <text evidence="2">The sequence shown here is derived from an EMBL/GenBank/DDBJ whole genome shotgun (WGS) entry which is preliminary data.</text>
</comment>
<organism evidence="2 3">
    <name type="scientific">Stephania yunnanensis</name>
    <dbReference type="NCBI Taxonomy" id="152371"/>
    <lineage>
        <taxon>Eukaryota</taxon>
        <taxon>Viridiplantae</taxon>
        <taxon>Streptophyta</taxon>
        <taxon>Embryophyta</taxon>
        <taxon>Tracheophyta</taxon>
        <taxon>Spermatophyta</taxon>
        <taxon>Magnoliopsida</taxon>
        <taxon>Ranunculales</taxon>
        <taxon>Menispermaceae</taxon>
        <taxon>Menispermoideae</taxon>
        <taxon>Cissampelideae</taxon>
        <taxon>Stephania</taxon>
    </lineage>
</organism>
<dbReference type="InterPro" id="IPR005366">
    <property type="entry name" value="EMC8/9"/>
</dbReference>
<gene>
    <name evidence="2" type="ORF">Syun_007058</name>
</gene>
<feature type="compositionally biased region" description="Polar residues" evidence="1">
    <location>
        <begin position="60"/>
        <end position="73"/>
    </location>
</feature>
<sequence>MSIMGYYHANERYDDFELGSNIAKKIGDHIYIYFPQATILLLDSGKLETLPKGKDRNPVLQPNLSTETSFNAI</sequence>
<evidence type="ECO:0000313" key="3">
    <source>
        <dbReference type="Proteomes" id="UP001420932"/>
    </source>
</evidence>
<name>A0AAP0PY65_9MAGN</name>
<dbReference type="Proteomes" id="UP001420932">
    <property type="component" value="Unassembled WGS sequence"/>
</dbReference>
<dbReference type="EMBL" id="JBBNAF010000003">
    <property type="protein sequence ID" value="KAK9160717.1"/>
    <property type="molecule type" value="Genomic_DNA"/>
</dbReference>
<keyword evidence="3" id="KW-1185">Reference proteome</keyword>
<dbReference type="AlphaFoldDB" id="A0AAP0PY65"/>
<protein>
    <submittedName>
        <fullName evidence="2">Uncharacterized protein</fullName>
    </submittedName>
</protein>
<accession>A0AAP0PY65</accession>
<evidence type="ECO:0000256" key="1">
    <source>
        <dbReference type="SAM" id="MobiDB-lite"/>
    </source>
</evidence>
<dbReference type="GO" id="GO:0072546">
    <property type="term" value="C:EMC complex"/>
    <property type="evidence" value="ECO:0007669"/>
    <property type="project" value="InterPro"/>
</dbReference>
<dbReference type="Pfam" id="PF03665">
    <property type="entry name" value="UPF0172"/>
    <property type="match status" value="1"/>
</dbReference>
<reference evidence="2 3" key="1">
    <citation type="submission" date="2024-01" db="EMBL/GenBank/DDBJ databases">
        <title>Genome assemblies of Stephania.</title>
        <authorList>
            <person name="Yang L."/>
        </authorList>
    </citation>
    <scope>NUCLEOTIDE SEQUENCE [LARGE SCALE GENOMIC DNA]</scope>
    <source>
        <strain evidence="2">YNDBR</strain>
        <tissue evidence="2">Leaf</tissue>
    </source>
</reference>
<feature type="region of interest" description="Disordered" evidence="1">
    <location>
        <begin position="52"/>
        <end position="73"/>
    </location>
</feature>
<evidence type="ECO:0000313" key="2">
    <source>
        <dbReference type="EMBL" id="KAK9160717.1"/>
    </source>
</evidence>